<evidence type="ECO:0000313" key="1">
    <source>
        <dbReference type="EMBL" id="SFY40404.1"/>
    </source>
</evidence>
<dbReference type="AlphaFoldDB" id="A0A1K2EZJ0"/>
<protein>
    <submittedName>
        <fullName evidence="1">Cytosine permease</fullName>
    </submittedName>
</protein>
<reference evidence="1 2" key="1">
    <citation type="submission" date="2016-11" db="EMBL/GenBank/DDBJ databases">
        <authorList>
            <person name="Jaros S."/>
            <person name="Januszkiewicz K."/>
            <person name="Wedrychowicz H."/>
        </authorList>
    </citation>
    <scope>NUCLEOTIDE SEQUENCE [LARGE SCALE GENOMIC DNA]</scope>
    <source>
        <strain evidence="1 2">OK807</strain>
    </source>
</reference>
<proteinExistence type="predicted"/>
<sequence>MRQVAFIAWAAGAAAGGLVHWFAPEFSDAVSGLAVALIVHVVIERAPARPAAAQTT</sequence>
<evidence type="ECO:0000313" key="2">
    <source>
        <dbReference type="Proteomes" id="UP000181909"/>
    </source>
</evidence>
<organism evidence="1 2">
    <name type="scientific">Streptomyces atratus</name>
    <dbReference type="NCBI Taxonomy" id="1893"/>
    <lineage>
        <taxon>Bacteria</taxon>
        <taxon>Bacillati</taxon>
        <taxon>Actinomycetota</taxon>
        <taxon>Actinomycetes</taxon>
        <taxon>Kitasatosporales</taxon>
        <taxon>Streptomycetaceae</taxon>
        <taxon>Streptomyces</taxon>
    </lineage>
</organism>
<gene>
    <name evidence="1" type="ORF">SAMN02787144_102536</name>
</gene>
<accession>A0A1K2EZJ0</accession>
<dbReference type="Proteomes" id="UP000181909">
    <property type="component" value="Unassembled WGS sequence"/>
</dbReference>
<dbReference type="EMBL" id="FPJO01000025">
    <property type="protein sequence ID" value="SFY40404.1"/>
    <property type="molecule type" value="Genomic_DNA"/>
</dbReference>
<name>A0A1K2EZJ0_STRAR</name>